<reference evidence="2" key="1">
    <citation type="submission" date="2018-01" db="EMBL/GenBank/DDBJ databases">
        <title>An insight into the sialome of Amazonian anophelines.</title>
        <authorList>
            <person name="Ribeiro J.M."/>
            <person name="Scarpassa V."/>
            <person name="Calvo E."/>
        </authorList>
    </citation>
    <scope>NUCLEOTIDE SEQUENCE</scope>
    <source>
        <tissue evidence="2">Salivary glands</tissue>
    </source>
</reference>
<accession>A0A2M3ZPL7</accession>
<organism evidence="2">
    <name type="scientific">Anopheles braziliensis</name>
    <dbReference type="NCBI Taxonomy" id="58242"/>
    <lineage>
        <taxon>Eukaryota</taxon>
        <taxon>Metazoa</taxon>
        <taxon>Ecdysozoa</taxon>
        <taxon>Arthropoda</taxon>
        <taxon>Hexapoda</taxon>
        <taxon>Insecta</taxon>
        <taxon>Pterygota</taxon>
        <taxon>Neoptera</taxon>
        <taxon>Endopterygota</taxon>
        <taxon>Diptera</taxon>
        <taxon>Nematocera</taxon>
        <taxon>Culicoidea</taxon>
        <taxon>Culicidae</taxon>
        <taxon>Anophelinae</taxon>
        <taxon>Anopheles</taxon>
    </lineage>
</organism>
<evidence type="ECO:0000256" key="1">
    <source>
        <dbReference type="SAM" id="SignalP"/>
    </source>
</evidence>
<feature type="chain" id="PRO_5014610671" evidence="1">
    <location>
        <begin position="19"/>
        <end position="91"/>
    </location>
</feature>
<feature type="signal peptide" evidence="1">
    <location>
        <begin position="1"/>
        <end position="18"/>
    </location>
</feature>
<sequence length="91" mass="10044">MAVLLLLLLLLIGGKLLMIRIRYDGHGGRRGGTSTGKHLRRGTAPIVGRRFAALRDRRLTGWGPGTEGILAWRFGRQDRRIVVTTVVATAR</sequence>
<name>A0A2M3ZPL7_9DIPT</name>
<protein>
    <submittedName>
        <fullName evidence="2">Putative secreted peptide</fullName>
    </submittedName>
</protein>
<dbReference type="AlphaFoldDB" id="A0A2M3ZPL7"/>
<dbReference type="EMBL" id="GGFM01009597">
    <property type="protein sequence ID" value="MBW30348.1"/>
    <property type="molecule type" value="Transcribed_RNA"/>
</dbReference>
<proteinExistence type="predicted"/>
<keyword evidence="1" id="KW-0732">Signal</keyword>
<evidence type="ECO:0000313" key="2">
    <source>
        <dbReference type="EMBL" id="MBW30348.1"/>
    </source>
</evidence>